<name>A0A4R4D9F4_9PROT</name>
<evidence type="ECO:0000313" key="1">
    <source>
        <dbReference type="EMBL" id="TCZ56754.1"/>
    </source>
</evidence>
<dbReference type="AlphaFoldDB" id="A0A4R4D9F4"/>
<comment type="caution">
    <text evidence="1">The sequence shown here is derived from an EMBL/GenBank/DDBJ whole genome shotgun (WGS) entry which is preliminary data.</text>
</comment>
<accession>A0A4R4D9F4</accession>
<dbReference type="RefSeq" id="WP_132293298.1">
    <property type="nucleotide sequence ID" value="NZ_SKBM01000021.1"/>
</dbReference>
<keyword evidence="2" id="KW-1185">Reference proteome</keyword>
<sequence length="201" mass="22869">MIKAVTTVATMIITWLLSIPQQIELAPEGFGVLAVLVTGSVVLVQCAHEIWVWLKNLPETFNQPSEIYAYMCKIIEKKNPAIFSVDMSYSKDPNSLKALKMRANDGDLTLFLPRPLPLSEELKKLGATVYIYGTDTLTPKSRFTIVRHKDNSAELYYGHEKDERFVIERFTMSDRSPAFFLASDLLEIIKHHCLRQSTSTR</sequence>
<gene>
    <name evidence="1" type="ORF">EXY23_19410</name>
</gene>
<reference evidence="1 2" key="1">
    <citation type="submission" date="2019-03" db="EMBL/GenBank/DDBJ databases">
        <title>Paracraurococcus aquatilis NE82 genome sequence.</title>
        <authorList>
            <person name="Zhao Y."/>
            <person name="Du Z."/>
        </authorList>
    </citation>
    <scope>NUCLEOTIDE SEQUENCE [LARGE SCALE GENOMIC DNA]</scope>
    <source>
        <strain evidence="1 2">NE82</strain>
    </source>
</reference>
<dbReference type="OrthoDB" id="3034995at2"/>
<organism evidence="1 2">
    <name type="scientific">Roseicella aquatilis</name>
    <dbReference type="NCBI Taxonomy" id="2527868"/>
    <lineage>
        <taxon>Bacteria</taxon>
        <taxon>Pseudomonadati</taxon>
        <taxon>Pseudomonadota</taxon>
        <taxon>Alphaproteobacteria</taxon>
        <taxon>Acetobacterales</taxon>
        <taxon>Roseomonadaceae</taxon>
        <taxon>Roseicella</taxon>
    </lineage>
</organism>
<dbReference type="Proteomes" id="UP000295023">
    <property type="component" value="Unassembled WGS sequence"/>
</dbReference>
<evidence type="ECO:0000313" key="2">
    <source>
        <dbReference type="Proteomes" id="UP000295023"/>
    </source>
</evidence>
<dbReference type="EMBL" id="SKBM01000021">
    <property type="protein sequence ID" value="TCZ56754.1"/>
    <property type="molecule type" value="Genomic_DNA"/>
</dbReference>
<proteinExistence type="predicted"/>
<protein>
    <submittedName>
        <fullName evidence="1">Uncharacterized protein</fullName>
    </submittedName>
</protein>